<dbReference type="SUPFAM" id="SSF52540">
    <property type="entry name" value="P-loop containing nucleoside triphosphate hydrolases"/>
    <property type="match status" value="1"/>
</dbReference>
<comment type="caution">
    <text evidence="9">The sequence shown here is derived from an EMBL/GenBank/DDBJ whole genome shotgun (WGS) entry which is preliminary data.</text>
</comment>
<dbReference type="PANTHER" id="PTHR43297">
    <property type="entry name" value="OLIGOPEPTIDE TRANSPORT ATP-BINDING PROTEIN APPD"/>
    <property type="match status" value="1"/>
</dbReference>
<evidence type="ECO:0000256" key="2">
    <source>
        <dbReference type="ARBA" id="ARBA00005417"/>
    </source>
</evidence>
<accession>A0A512NDY6</accession>
<evidence type="ECO:0000256" key="4">
    <source>
        <dbReference type="ARBA" id="ARBA00022475"/>
    </source>
</evidence>
<evidence type="ECO:0000256" key="3">
    <source>
        <dbReference type="ARBA" id="ARBA00022448"/>
    </source>
</evidence>
<evidence type="ECO:0000313" key="9">
    <source>
        <dbReference type="EMBL" id="GEP57170.1"/>
    </source>
</evidence>
<keyword evidence="5" id="KW-0547">Nucleotide-binding</keyword>
<dbReference type="InterPro" id="IPR003593">
    <property type="entry name" value="AAA+_ATPase"/>
</dbReference>
<dbReference type="GO" id="GO:0055085">
    <property type="term" value="P:transmembrane transport"/>
    <property type="evidence" value="ECO:0007669"/>
    <property type="project" value="UniProtKB-ARBA"/>
</dbReference>
<dbReference type="SMART" id="SM00382">
    <property type="entry name" value="AAA"/>
    <property type="match status" value="1"/>
</dbReference>
<dbReference type="InterPro" id="IPR050388">
    <property type="entry name" value="ABC_Ni/Peptide_Import"/>
</dbReference>
<keyword evidence="7" id="KW-0472">Membrane</keyword>
<dbReference type="GO" id="GO:0005886">
    <property type="term" value="C:plasma membrane"/>
    <property type="evidence" value="ECO:0007669"/>
    <property type="project" value="UniProtKB-SubCell"/>
</dbReference>
<dbReference type="CDD" id="cd03257">
    <property type="entry name" value="ABC_NikE_OppD_transporters"/>
    <property type="match status" value="1"/>
</dbReference>
<keyword evidence="10" id="KW-1185">Reference proteome</keyword>
<evidence type="ECO:0000256" key="1">
    <source>
        <dbReference type="ARBA" id="ARBA00004417"/>
    </source>
</evidence>
<keyword evidence="3" id="KW-0813">Transport</keyword>
<name>A0A512NDY6_9HYPH</name>
<reference evidence="9 10" key="1">
    <citation type="submission" date="2019-07" db="EMBL/GenBank/DDBJ databases">
        <title>Whole genome shotgun sequence of Reyranella soli NBRC 108950.</title>
        <authorList>
            <person name="Hosoyama A."/>
            <person name="Uohara A."/>
            <person name="Ohji S."/>
            <person name="Ichikawa N."/>
        </authorList>
    </citation>
    <scope>NUCLEOTIDE SEQUENCE [LARGE SCALE GENOMIC DNA]</scope>
    <source>
        <strain evidence="9 10">NBRC 108950</strain>
    </source>
</reference>
<dbReference type="InterPro" id="IPR003439">
    <property type="entry name" value="ABC_transporter-like_ATP-bd"/>
</dbReference>
<dbReference type="PROSITE" id="PS50893">
    <property type="entry name" value="ABC_TRANSPORTER_2"/>
    <property type="match status" value="1"/>
</dbReference>
<protein>
    <submittedName>
        <fullName evidence="9">ABC transporter ATP-binding protein</fullName>
    </submittedName>
</protein>
<sequence length="349" mass="37635">MRSIPVSAPDPSPAKAGQPGPLLAVEGLKVHFHTRDGVVRAVDGVDFQVGTGQTLGIVGESGSGKTVASLTLLRLAPPPARIVAGRVVFEGENLLLQPDKRLAEIRGRRMAMIFQNPATSLNPILSVGQQLTEILRWHTGVSRQAALDRAAELLTLVGISDPAARLRQYPHELSGGMKQRVGIARALLCEPALLLADEPTTALDVTIQAQILDLLADLRQRLSMSMVLVTHDMGVVARMADRITVMYAGRVCETADADTIFNAPQHPYTRALLESVPRIDHSYSGARRVLPSIAGRPPDLLHAPPGCRFHDRCPEAAPECRRTMPREHLVAPGHSVSCLRRGSPGEETP</sequence>
<organism evidence="9 10">
    <name type="scientific">Reyranella soli</name>
    <dbReference type="NCBI Taxonomy" id="1230389"/>
    <lineage>
        <taxon>Bacteria</taxon>
        <taxon>Pseudomonadati</taxon>
        <taxon>Pseudomonadota</taxon>
        <taxon>Alphaproteobacteria</taxon>
        <taxon>Hyphomicrobiales</taxon>
        <taxon>Reyranellaceae</taxon>
        <taxon>Reyranella</taxon>
    </lineage>
</organism>
<dbReference type="FunFam" id="3.40.50.300:FF:000016">
    <property type="entry name" value="Oligopeptide ABC transporter ATP-binding component"/>
    <property type="match status" value="1"/>
</dbReference>
<dbReference type="InterPro" id="IPR017871">
    <property type="entry name" value="ABC_transporter-like_CS"/>
</dbReference>
<dbReference type="Pfam" id="PF00005">
    <property type="entry name" value="ABC_tran"/>
    <property type="match status" value="1"/>
</dbReference>
<evidence type="ECO:0000313" key="10">
    <source>
        <dbReference type="Proteomes" id="UP000321058"/>
    </source>
</evidence>
<evidence type="ECO:0000256" key="5">
    <source>
        <dbReference type="ARBA" id="ARBA00022741"/>
    </source>
</evidence>
<keyword evidence="4" id="KW-1003">Cell membrane</keyword>
<feature type="domain" description="ABC transporter" evidence="8">
    <location>
        <begin position="25"/>
        <end position="273"/>
    </location>
</feature>
<dbReference type="PROSITE" id="PS00211">
    <property type="entry name" value="ABC_TRANSPORTER_1"/>
    <property type="match status" value="1"/>
</dbReference>
<proteinExistence type="inferred from homology"/>
<dbReference type="GO" id="GO:0005524">
    <property type="term" value="F:ATP binding"/>
    <property type="evidence" value="ECO:0007669"/>
    <property type="project" value="UniProtKB-KW"/>
</dbReference>
<evidence type="ECO:0000256" key="6">
    <source>
        <dbReference type="ARBA" id="ARBA00022840"/>
    </source>
</evidence>
<dbReference type="OrthoDB" id="8149015at2"/>
<dbReference type="InterPro" id="IPR013563">
    <property type="entry name" value="Oligopep_ABC_C"/>
</dbReference>
<dbReference type="EMBL" id="BKAJ01000075">
    <property type="protein sequence ID" value="GEP57170.1"/>
    <property type="molecule type" value="Genomic_DNA"/>
</dbReference>
<keyword evidence="6 9" id="KW-0067">ATP-binding</keyword>
<dbReference type="InterPro" id="IPR027417">
    <property type="entry name" value="P-loop_NTPase"/>
</dbReference>
<evidence type="ECO:0000256" key="7">
    <source>
        <dbReference type="ARBA" id="ARBA00023136"/>
    </source>
</evidence>
<dbReference type="AlphaFoldDB" id="A0A512NDY6"/>
<gene>
    <name evidence="9" type="ORF">RSO01_43360</name>
</gene>
<dbReference type="GO" id="GO:0015833">
    <property type="term" value="P:peptide transport"/>
    <property type="evidence" value="ECO:0007669"/>
    <property type="project" value="InterPro"/>
</dbReference>
<dbReference type="NCBIfam" id="TIGR01727">
    <property type="entry name" value="oligo_HPY"/>
    <property type="match status" value="1"/>
</dbReference>
<evidence type="ECO:0000259" key="8">
    <source>
        <dbReference type="PROSITE" id="PS50893"/>
    </source>
</evidence>
<comment type="similarity">
    <text evidence="2">Belongs to the ABC transporter superfamily.</text>
</comment>
<dbReference type="PANTHER" id="PTHR43297:SF2">
    <property type="entry name" value="DIPEPTIDE TRANSPORT ATP-BINDING PROTEIN DPPD"/>
    <property type="match status" value="1"/>
</dbReference>
<dbReference type="Pfam" id="PF08352">
    <property type="entry name" value="oligo_HPY"/>
    <property type="match status" value="1"/>
</dbReference>
<dbReference type="RefSeq" id="WP_147151546.1">
    <property type="nucleotide sequence ID" value="NZ_BKAJ01000075.1"/>
</dbReference>
<comment type="subcellular location">
    <subcellularLocation>
        <location evidence="1">Cell inner membrane</location>
        <topology evidence="1">Peripheral membrane protein</topology>
    </subcellularLocation>
</comment>
<dbReference type="Gene3D" id="3.40.50.300">
    <property type="entry name" value="P-loop containing nucleotide triphosphate hydrolases"/>
    <property type="match status" value="1"/>
</dbReference>
<dbReference type="Proteomes" id="UP000321058">
    <property type="component" value="Unassembled WGS sequence"/>
</dbReference>
<dbReference type="GO" id="GO:0016887">
    <property type="term" value="F:ATP hydrolysis activity"/>
    <property type="evidence" value="ECO:0007669"/>
    <property type="project" value="InterPro"/>
</dbReference>